<evidence type="ECO:0000313" key="9">
    <source>
        <dbReference type="Proteomes" id="UP000478546"/>
    </source>
</evidence>
<feature type="transmembrane region" description="Helical" evidence="7">
    <location>
        <begin position="446"/>
        <end position="467"/>
    </location>
</feature>
<keyword evidence="9" id="KW-1185">Reference proteome</keyword>
<comment type="similarity">
    <text evidence="2">Belongs to the polysaccharide synthase family.</text>
</comment>
<evidence type="ECO:0000313" key="8">
    <source>
        <dbReference type="EMBL" id="NDK55854.1"/>
    </source>
</evidence>
<dbReference type="Pfam" id="PF13440">
    <property type="entry name" value="Polysacc_synt_3"/>
    <property type="match status" value="1"/>
</dbReference>
<comment type="subcellular location">
    <subcellularLocation>
        <location evidence="1">Cell membrane</location>
        <topology evidence="1">Multi-pass membrane protein</topology>
    </subcellularLocation>
</comment>
<comment type="caution">
    <text evidence="8">The sequence shown here is derived from an EMBL/GenBank/DDBJ whole genome shotgun (WGS) entry which is preliminary data.</text>
</comment>
<dbReference type="PANTHER" id="PTHR30250:SF10">
    <property type="entry name" value="LIPOPOLYSACCHARIDE BIOSYNTHESIS PROTEIN WZXC"/>
    <property type="match status" value="1"/>
</dbReference>
<dbReference type="PANTHER" id="PTHR30250">
    <property type="entry name" value="PST FAMILY PREDICTED COLANIC ACID TRANSPORTER"/>
    <property type="match status" value="1"/>
</dbReference>
<evidence type="ECO:0000256" key="1">
    <source>
        <dbReference type="ARBA" id="ARBA00004651"/>
    </source>
</evidence>
<evidence type="ECO:0000256" key="2">
    <source>
        <dbReference type="ARBA" id="ARBA00007430"/>
    </source>
</evidence>
<evidence type="ECO:0000256" key="3">
    <source>
        <dbReference type="ARBA" id="ARBA00022475"/>
    </source>
</evidence>
<feature type="transmembrane region" description="Helical" evidence="7">
    <location>
        <begin position="286"/>
        <end position="307"/>
    </location>
</feature>
<reference evidence="8 9" key="1">
    <citation type="submission" date="2020-01" db="EMBL/GenBank/DDBJ databases">
        <authorList>
            <person name="Kim M.K."/>
        </authorList>
    </citation>
    <scope>NUCLEOTIDE SEQUENCE [LARGE SCALE GENOMIC DNA]</scope>
    <source>
        <strain evidence="8 9">BT213</strain>
    </source>
</reference>
<evidence type="ECO:0000256" key="4">
    <source>
        <dbReference type="ARBA" id="ARBA00022692"/>
    </source>
</evidence>
<feature type="transmembrane region" description="Helical" evidence="7">
    <location>
        <begin position="381"/>
        <end position="402"/>
    </location>
</feature>
<feature type="transmembrane region" description="Helical" evidence="7">
    <location>
        <begin position="81"/>
        <end position="101"/>
    </location>
</feature>
<organism evidence="8 9">
    <name type="scientific">Pontibacter fetidus</name>
    <dbReference type="NCBI Taxonomy" id="2700082"/>
    <lineage>
        <taxon>Bacteria</taxon>
        <taxon>Pseudomonadati</taxon>
        <taxon>Bacteroidota</taxon>
        <taxon>Cytophagia</taxon>
        <taxon>Cytophagales</taxon>
        <taxon>Hymenobacteraceae</taxon>
        <taxon>Pontibacter</taxon>
    </lineage>
</organism>
<dbReference type="EMBL" id="JAAEAA010000008">
    <property type="protein sequence ID" value="NDK55854.1"/>
    <property type="molecule type" value="Genomic_DNA"/>
</dbReference>
<proteinExistence type="inferred from homology"/>
<keyword evidence="5 7" id="KW-1133">Transmembrane helix</keyword>
<sequence>MSKNLASKAVSGIKWGSASTFANAVMQIGYTSVMARLLAPEAFGLVSIAGTILGFSGYFANMGLSKAIIQKEDITADNIRAAFTTSVALGIFFFLLTWIIAPFSAIYFKEPNVAPIVRVMGLVFLINGLSMTAISLLEREMRFKTIGIIETSSYIFSYLVVGIILAYLDFGVWALVYASLMQSLTYALGAYFSVRHSVLPSFKWESFKPLFDYGSRMSLISFMEYISANLPTVLIGRFLGTHKLGLYSRAFMLVNLPMYQLTRTLIKVAMPSYSRLQSDNEKLGKVYLSSITLLAALIMPICLGIMVAAPEIIRIVLGDQWGESVPVLQVLALAIPMGFITMFAGIVCDAKAILNPKIILNILFIVVICVFFLLFRDYGLVGFAGAVLLGEFVRMLMYQQIMHKELDLPHSKQLAIYMPGLINGVLVAVGIYIVSTVMRSAELPALAILIAQMATGAVLLLVLTLLFPHKLLRQELQIVFEKIGLQGKTDSYLHKIIQRTGLISE</sequence>
<evidence type="ECO:0000256" key="7">
    <source>
        <dbReference type="SAM" id="Phobius"/>
    </source>
</evidence>
<feature type="transmembrane region" description="Helical" evidence="7">
    <location>
        <begin position="113"/>
        <end position="136"/>
    </location>
</feature>
<feature type="transmembrane region" description="Helical" evidence="7">
    <location>
        <begin position="327"/>
        <end position="346"/>
    </location>
</feature>
<evidence type="ECO:0000256" key="5">
    <source>
        <dbReference type="ARBA" id="ARBA00022989"/>
    </source>
</evidence>
<protein>
    <submittedName>
        <fullName evidence="8">Lipopolysaccharide biosynthesis protein</fullName>
    </submittedName>
</protein>
<dbReference type="AlphaFoldDB" id="A0A6B2H9B7"/>
<feature type="transmembrane region" description="Helical" evidence="7">
    <location>
        <begin position="414"/>
        <end position="434"/>
    </location>
</feature>
<feature type="transmembrane region" description="Helical" evidence="7">
    <location>
        <begin position="42"/>
        <end position="60"/>
    </location>
</feature>
<keyword evidence="3" id="KW-1003">Cell membrane</keyword>
<keyword evidence="4 7" id="KW-0812">Transmembrane</keyword>
<feature type="transmembrane region" description="Helical" evidence="7">
    <location>
        <begin position="174"/>
        <end position="194"/>
    </location>
</feature>
<name>A0A6B2H9B7_9BACT</name>
<dbReference type="RefSeq" id="WP_162345915.1">
    <property type="nucleotide sequence ID" value="NZ_JAAEAA010000008.1"/>
</dbReference>
<feature type="transmembrane region" description="Helical" evidence="7">
    <location>
        <begin position="148"/>
        <end position="168"/>
    </location>
</feature>
<dbReference type="InterPro" id="IPR050833">
    <property type="entry name" value="Poly_Biosynth_Transport"/>
</dbReference>
<dbReference type="GO" id="GO:0005886">
    <property type="term" value="C:plasma membrane"/>
    <property type="evidence" value="ECO:0007669"/>
    <property type="project" value="UniProtKB-SubCell"/>
</dbReference>
<dbReference type="Proteomes" id="UP000478546">
    <property type="component" value="Unassembled WGS sequence"/>
</dbReference>
<dbReference type="CDD" id="cd13127">
    <property type="entry name" value="MATE_tuaB_like"/>
    <property type="match status" value="1"/>
</dbReference>
<feature type="transmembrane region" description="Helical" evidence="7">
    <location>
        <begin position="358"/>
        <end position="375"/>
    </location>
</feature>
<accession>A0A6B2H9B7</accession>
<gene>
    <name evidence="8" type="ORF">GWO68_07995</name>
</gene>
<evidence type="ECO:0000256" key="6">
    <source>
        <dbReference type="ARBA" id="ARBA00023136"/>
    </source>
</evidence>
<keyword evidence="6 7" id="KW-0472">Membrane</keyword>